<gene>
    <name evidence="2" type="ORF">SAMN04490243_2575</name>
</gene>
<sequence length="186" mass="20646">MLNRILFLLGILFFLIGQTLLAKGQAYVNAQEPIDFAHWFLLVGAVLLIPQVITHTKKNFGYVGVPLTIVGIVGIIGMCVLDFIFWSYPDQEGRNAFYEHISKAPSIWDTFMIYGSSSKVFNVGLLLIALDYIKTRKVGIAVLVFASLILWNLIPVPNRLVSGYGLTLVAFALIYFGKGRLSGSEE</sequence>
<feature type="transmembrane region" description="Helical" evidence="1">
    <location>
        <begin position="137"/>
        <end position="154"/>
    </location>
</feature>
<keyword evidence="1" id="KW-0812">Transmembrane</keyword>
<evidence type="ECO:0000313" key="3">
    <source>
        <dbReference type="Proteomes" id="UP000199534"/>
    </source>
</evidence>
<feature type="transmembrane region" description="Helical" evidence="1">
    <location>
        <begin position="60"/>
        <end position="86"/>
    </location>
</feature>
<dbReference type="RefSeq" id="WP_092982960.1">
    <property type="nucleotide sequence ID" value="NZ_FOYQ01000002.1"/>
</dbReference>
<evidence type="ECO:0000313" key="2">
    <source>
        <dbReference type="EMBL" id="SFR52294.1"/>
    </source>
</evidence>
<dbReference type="EMBL" id="FOYQ01000002">
    <property type="protein sequence ID" value="SFR52294.1"/>
    <property type="molecule type" value="Genomic_DNA"/>
</dbReference>
<dbReference type="STRING" id="400055.SAMN04490243_2575"/>
<evidence type="ECO:0000256" key="1">
    <source>
        <dbReference type="SAM" id="Phobius"/>
    </source>
</evidence>
<organism evidence="2 3">
    <name type="scientific">Robiginitalea myxolifaciens</name>
    <dbReference type="NCBI Taxonomy" id="400055"/>
    <lineage>
        <taxon>Bacteria</taxon>
        <taxon>Pseudomonadati</taxon>
        <taxon>Bacteroidota</taxon>
        <taxon>Flavobacteriia</taxon>
        <taxon>Flavobacteriales</taxon>
        <taxon>Flavobacteriaceae</taxon>
        <taxon>Robiginitalea</taxon>
    </lineage>
</organism>
<keyword evidence="1" id="KW-0472">Membrane</keyword>
<feature type="transmembrane region" description="Helical" evidence="1">
    <location>
        <begin position="160"/>
        <end position="177"/>
    </location>
</feature>
<feature type="transmembrane region" description="Helical" evidence="1">
    <location>
        <begin position="36"/>
        <end position="53"/>
    </location>
</feature>
<accession>A0A1I6HD41</accession>
<name>A0A1I6HD41_9FLAO</name>
<keyword evidence="3" id="KW-1185">Reference proteome</keyword>
<dbReference type="AlphaFoldDB" id="A0A1I6HD41"/>
<dbReference type="OrthoDB" id="7630526at2"/>
<reference evidence="2 3" key="1">
    <citation type="submission" date="2016-10" db="EMBL/GenBank/DDBJ databases">
        <authorList>
            <person name="de Groot N.N."/>
        </authorList>
    </citation>
    <scope>NUCLEOTIDE SEQUENCE [LARGE SCALE GENOMIC DNA]</scope>
    <source>
        <strain evidence="2 3">DSM 21019</strain>
    </source>
</reference>
<protein>
    <submittedName>
        <fullName evidence="2">Uncharacterized protein</fullName>
    </submittedName>
</protein>
<dbReference type="Proteomes" id="UP000199534">
    <property type="component" value="Unassembled WGS sequence"/>
</dbReference>
<proteinExistence type="predicted"/>
<feature type="transmembrane region" description="Helical" evidence="1">
    <location>
        <begin position="106"/>
        <end position="130"/>
    </location>
</feature>
<keyword evidence="1" id="KW-1133">Transmembrane helix</keyword>